<dbReference type="InterPro" id="IPR030678">
    <property type="entry name" value="Peptide/Ni-bd"/>
</dbReference>
<evidence type="ECO:0000313" key="3">
    <source>
        <dbReference type="EMBL" id="GAA2061259.1"/>
    </source>
</evidence>
<dbReference type="InterPro" id="IPR000914">
    <property type="entry name" value="SBP_5_dom"/>
</dbReference>
<proteinExistence type="predicted"/>
<dbReference type="Gene3D" id="3.10.105.10">
    <property type="entry name" value="Dipeptide-binding Protein, Domain 3"/>
    <property type="match status" value="1"/>
</dbReference>
<sequence length="586" mass="62892">MIPRLSIRALAAAAAIALAATACGSSSGGGATGAMGPGFDLAAKQILNPSTKSGGTINLVSSQTFDSLDPGVTYSASTWNLFRTFARPMMTYQHTPGGNQIVGDLATGPGVQSNGGKTWTYTLRDNATFEDGKTITSADVRWAIERSNWSSLIGNGPTYFRNILVPAGDPKFKDLDVYKDGDRDFDNIIVTTDPKKITFNLPEAFGEFDYVMSLLQTAPVEREKDKDAGDTYGKQPVSTGAYKIQSYSPGKELKLVKNDAYNQQSDPDHLHVALADTIDVQLAVDSAERDQRLLTGQADADLGSALTVANHAKVLQDPALKSQTDDAADSSVAYASINTQLIPNVSCRQAIEYGVDKSTVLNQLGGQWGGKIASNLLPDSIPGAVAFPTYDFNVPKAQQLLATCKSQAPELFPNGKLTFKIAAQVNAPDLQNAATAIQSSLALVGIDTEVKLYPFGQYSQYCGNQEYARAHRLGMCLANWGPDWLTGYGMLDQLVTKNGIAATGSQNYAFLSDSVVNALEAHALSSVEATTQQQDWVKMDHRVMDLAAFVPLIQRHVMRFRSARLTNVMIDQAGMGGYDLSVLGVK</sequence>
<feature type="signal peptide" evidence="1">
    <location>
        <begin position="1"/>
        <end position="22"/>
    </location>
</feature>
<dbReference type="PANTHER" id="PTHR30290">
    <property type="entry name" value="PERIPLASMIC BINDING COMPONENT OF ABC TRANSPORTER"/>
    <property type="match status" value="1"/>
</dbReference>
<protein>
    <submittedName>
        <fullName evidence="3">ABC transporter substrate-binding protein</fullName>
    </submittedName>
</protein>
<dbReference type="Proteomes" id="UP001500751">
    <property type="component" value="Unassembled WGS sequence"/>
</dbReference>
<evidence type="ECO:0000313" key="4">
    <source>
        <dbReference type="Proteomes" id="UP001500751"/>
    </source>
</evidence>
<comment type="caution">
    <text evidence="3">The sequence shown here is derived from an EMBL/GenBank/DDBJ whole genome shotgun (WGS) entry which is preliminary data.</text>
</comment>
<dbReference type="PANTHER" id="PTHR30290:SF83">
    <property type="entry name" value="ABC TRANSPORTER SUBSTRATE-BINDING PROTEIN"/>
    <property type="match status" value="1"/>
</dbReference>
<dbReference type="RefSeq" id="WP_344671455.1">
    <property type="nucleotide sequence ID" value="NZ_BAAAQN010000082.1"/>
</dbReference>
<feature type="chain" id="PRO_5046652684" evidence="1">
    <location>
        <begin position="23"/>
        <end position="586"/>
    </location>
</feature>
<dbReference type="InterPro" id="IPR039424">
    <property type="entry name" value="SBP_5"/>
</dbReference>
<dbReference type="SUPFAM" id="SSF53850">
    <property type="entry name" value="Periplasmic binding protein-like II"/>
    <property type="match status" value="1"/>
</dbReference>
<organism evidence="3 4">
    <name type="scientific">Catenulispora yoronensis</name>
    <dbReference type="NCBI Taxonomy" id="450799"/>
    <lineage>
        <taxon>Bacteria</taxon>
        <taxon>Bacillati</taxon>
        <taxon>Actinomycetota</taxon>
        <taxon>Actinomycetes</taxon>
        <taxon>Catenulisporales</taxon>
        <taxon>Catenulisporaceae</taxon>
        <taxon>Catenulispora</taxon>
    </lineage>
</organism>
<evidence type="ECO:0000259" key="2">
    <source>
        <dbReference type="Pfam" id="PF00496"/>
    </source>
</evidence>
<reference evidence="3 4" key="1">
    <citation type="journal article" date="2019" name="Int. J. Syst. Evol. Microbiol.">
        <title>The Global Catalogue of Microorganisms (GCM) 10K type strain sequencing project: providing services to taxonomists for standard genome sequencing and annotation.</title>
        <authorList>
            <consortium name="The Broad Institute Genomics Platform"/>
            <consortium name="The Broad Institute Genome Sequencing Center for Infectious Disease"/>
            <person name="Wu L."/>
            <person name="Ma J."/>
        </authorList>
    </citation>
    <scope>NUCLEOTIDE SEQUENCE [LARGE SCALE GENOMIC DNA]</scope>
    <source>
        <strain evidence="3 4">JCM 16014</strain>
    </source>
</reference>
<dbReference type="CDD" id="cd08506">
    <property type="entry name" value="PBP2_clavulanate_OppA2"/>
    <property type="match status" value="1"/>
</dbReference>
<gene>
    <name evidence="3" type="ORF">GCM10009839_85300</name>
</gene>
<keyword evidence="1" id="KW-0732">Signal</keyword>
<dbReference type="EMBL" id="BAAAQN010000082">
    <property type="protein sequence ID" value="GAA2061259.1"/>
    <property type="molecule type" value="Genomic_DNA"/>
</dbReference>
<dbReference type="Gene3D" id="3.40.190.10">
    <property type="entry name" value="Periplasmic binding protein-like II"/>
    <property type="match status" value="1"/>
</dbReference>
<accession>A0ABN2VKQ5</accession>
<dbReference type="Pfam" id="PF00496">
    <property type="entry name" value="SBP_bac_5"/>
    <property type="match status" value="1"/>
</dbReference>
<name>A0ABN2VKQ5_9ACTN</name>
<dbReference type="PIRSF" id="PIRSF002741">
    <property type="entry name" value="MppA"/>
    <property type="match status" value="1"/>
</dbReference>
<evidence type="ECO:0000256" key="1">
    <source>
        <dbReference type="SAM" id="SignalP"/>
    </source>
</evidence>
<keyword evidence="4" id="KW-1185">Reference proteome</keyword>
<dbReference type="PROSITE" id="PS51257">
    <property type="entry name" value="PROKAR_LIPOPROTEIN"/>
    <property type="match status" value="1"/>
</dbReference>
<feature type="domain" description="Solute-binding protein family 5" evidence="2">
    <location>
        <begin position="101"/>
        <end position="499"/>
    </location>
</feature>